<dbReference type="CDD" id="cd05233">
    <property type="entry name" value="SDR_c"/>
    <property type="match status" value="1"/>
</dbReference>
<keyword evidence="4" id="KW-1185">Reference proteome</keyword>
<evidence type="ECO:0000256" key="2">
    <source>
        <dbReference type="ARBA" id="ARBA00023002"/>
    </source>
</evidence>
<sequence>MTVVVITGAGGMGAAVARRIGAGRTLVLADAAPEALDRCAEALEAEGYTVKTHVTDVSDASAVTKLASAAAAEGPLTAVVHTAGVSAATATTHQIMQVDLLGTAHVIDAFEQVATGGTSLVCIASMAGHYATPTPAQEAALATTPTADLAALDVVRSAGDDPIAAYILAKRANQLRVQAAALAYNRRGARINTVSPGVIATAMAKAEREGPAGAHMMATLDACGIGRAGTPGELAEAVAFLTGPGALYITGTDLLLDGGQAAWLRWHRPR</sequence>
<dbReference type="SUPFAM" id="SSF51735">
    <property type="entry name" value="NAD(P)-binding Rossmann-fold domains"/>
    <property type="match status" value="1"/>
</dbReference>
<keyword evidence="2" id="KW-0560">Oxidoreductase</keyword>
<dbReference type="Pfam" id="PF13561">
    <property type="entry name" value="adh_short_C2"/>
    <property type="match status" value="1"/>
</dbReference>
<dbReference type="InterPro" id="IPR002347">
    <property type="entry name" value="SDR_fam"/>
</dbReference>
<dbReference type="Proteomes" id="UP000637628">
    <property type="component" value="Unassembled WGS sequence"/>
</dbReference>
<dbReference type="PRINTS" id="PR00081">
    <property type="entry name" value="GDHRDH"/>
</dbReference>
<dbReference type="Pfam" id="PF00106">
    <property type="entry name" value="adh_short"/>
    <property type="match status" value="1"/>
</dbReference>
<reference evidence="3 4" key="1">
    <citation type="submission" date="2021-01" db="EMBL/GenBank/DDBJ databases">
        <title>Whole genome shotgun sequence of Actinoplanes durhamensis NBRC 14914.</title>
        <authorList>
            <person name="Komaki H."/>
            <person name="Tamura T."/>
        </authorList>
    </citation>
    <scope>NUCLEOTIDE SEQUENCE [LARGE SCALE GENOMIC DNA]</scope>
    <source>
        <strain evidence="3 4">NBRC 14914</strain>
    </source>
</reference>
<dbReference type="PANTHER" id="PTHR24321">
    <property type="entry name" value="DEHYDROGENASES, SHORT CHAIN"/>
    <property type="match status" value="1"/>
</dbReference>
<protein>
    <submittedName>
        <fullName evidence="3">Short-chain dehydrogenase/reductas</fullName>
    </submittedName>
</protein>
<comment type="caution">
    <text evidence="3">The sequence shown here is derived from an EMBL/GenBank/DDBJ whole genome shotgun (WGS) entry which is preliminary data.</text>
</comment>
<dbReference type="PANTHER" id="PTHR24321:SF14">
    <property type="entry name" value="SHORT-CHAIN TYPE DEHYDROGENASE_REDUCTASE BLR2146-RELATED"/>
    <property type="match status" value="1"/>
</dbReference>
<name>A0ABQ3YS70_9ACTN</name>
<evidence type="ECO:0000313" key="3">
    <source>
        <dbReference type="EMBL" id="GIE00354.1"/>
    </source>
</evidence>
<evidence type="ECO:0000313" key="4">
    <source>
        <dbReference type="Proteomes" id="UP000637628"/>
    </source>
</evidence>
<organism evidence="3 4">
    <name type="scientific">Paractinoplanes durhamensis</name>
    <dbReference type="NCBI Taxonomy" id="113563"/>
    <lineage>
        <taxon>Bacteria</taxon>
        <taxon>Bacillati</taxon>
        <taxon>Actinomycetota</taxon>
        <taxon>Actinomycetes</taxon>
        <taxon>Micromonosporales</taxon>
        <taxon>Micromonosporaceae</taxon>
        <taxon>Paractinoplanes</taxon>
    </lineage>
</organism>
<comment type="similarity">
    <text evidence="1">Belongs to the short-chain dehydrogenases/reductases (SDR) family.</text>
</comment>
<gene>
    <name evidence="3" type="ORF">Adu01nite_17040</name>
</gene>
<evidence type="ECO:0000256" key="1">
    <source>
        <dbReference type="ARBA" id="ARBA00006484"/>
    </source>
</evidence>
<dbReference type="Gene3D" id="3.40.50.720">
    <property type="entry name" value="NAD(P)-binding Rossmann-like Domain"/>
    <property type="match status" value="1"/>
</dbReference>
<dbReference type="NCBIfam" id="NF005395">
    <property type="entry name" value="PRK06940.1"/>
    <property type="match status" value="1"/>
</dbReference>
<dbReference type="RefSeq" id="WP_203725968.1">
    <property type="nucleotide sequence ID" value="NZ_BAAATX010000002.1"/>
</dbReference>
<dbReference type="InterPro" id="IPR036291">
    <property type="entry name" value="NAD(P)-bd_dom_sf"/>
</dbReference>
<dbReference type="EMBL" id="BOML01000013">
    <property type="protein sequence ID" value="GIE00354.1"/>
    <property type="molecule type" value="Genomic_DNA"/>
</dbReference>
<proteinExistence type="inferred from homology"/>
<accession>A0ABQ3YS70</accession>